<accession>A0A3W0B049</accession>
<dbReference type="Pfam" id="PF16786">
    <property type="entry name" value="RecA_dep_nuc"/>
    <property type="match status" value="1"/>
</dbReference>
<feature type="compositionally biased region" description="Basic and acidic residues" evidence="1">
    <location>
        <begin position="1"/>
        <end position="12"/>
    </location>
</feature>
<dbReference type="AlphaFoldDB" id="A0A3W0B049"/>
<feature type="compositionally biased region" description="Basic and acidic residues" evidence="1">
    <location>
        <begin position="42"/>
        <end position="54"/>
    </location>
</feature>
<name>A0A3W0B049_SALDE</name>
<proteinExistence type="predicted"/>
<protein>
    <submittedName>
        <fullName evidence="2">Recombinase</fullName>
    </submittedName>
</protein>
<dbReference type="InterPro" id="IPR031875">
    <property type="entry name" value="RecA_dep_nuc"/>
</dbReference>
<organism evidence="2">
    <name type="scientific">Salmonella derby</name>
    <dbReference type="NCBI Taxonomy" id="28144"/>
    <lineage>
        <taxon>Bacteria</taxon>
        <taxon>Pseudomonadati</taxon>
        <taxon>Pseudomonadota</taxon>
        <taxon>Gammaproteobacteria</taxon>
        <taxon>Enterobacterales</taxon>
        <taxon>Enterobacteriaceae</taxon>
        <taxon>Salmonella</taxon>
    </lineage>
</organism>
<evidence type="ECO:0000256" key="1">
    <source>
        <dbReference type="SAM" id="MobiDB-lite"/>
    </source>
</evidence>
<feature type="region of interest" description="Disordered" evidence="1">
    <location>
        <begin position="1"/>
        <end position="54"/>
    </location>
</feature>
<dbReference type="Gene3D" id="3.30.40.190">
    <property type="match status" value="1"/>
</dbReference>
<reference evidence="2" key="1">
    <citation type="submission" date="2018-12" db="EMBL/GenBank/DDBJ databases">
        <authorList>
            <consortium name="NARMS: The National Antimicrobial Resistance Monitoring System"/>
        </authorList>
    </citation>
    <scope>NUCLEOTIDE SEQUENCE</scope>
    <source>
        <strain evidence="2">FSIS11816337</strain>
    </source>
</reference>
<evidence type="ECO:0000313" key="2">
    <source>
        <dbReference type="EMBL" id="ECA3154819.1"/>
    </source>
</evidence>
<comment type="caution">
    <text evidence="2">The sequence shown here is derived from an EMBL/GenBank/DDBJ whole genome shotgun (WGS) entry which is preliminary data.</text>
</comment>
<sequence>MKEKLSLWEKQRQKALQKLSDPEWRESQREKQRLRAQRQYQRTREKLASPEYRQEKIEAVRKAEERRKEKAMSKASAGEVKKVAVTKRASRGLKGRPLTAEERRIQGAIATLPCIACQLHGKHSPHISLHHIFGRTAADAHKYVLPLCKWHHQHAAPAEVRTQYPWLVPVHADGKVGGKSDFIRHNADQMTLYKMALDLIPQISNSFS</sequence>
<dbReference type="EMBL" id="AAHTYN010000048">
    <property type="protein sequence ID" value="ECA3154819.1"/>
    <property type="molecule type" value="Genomic_DNA"/>
</dbReference>
<gene>
    <name evidence="2" type="ORF">EJW65_22290</name>
</gene>
<feature type="compositionally biased region" description="Basic and acidic residues" evidence="1">
    <location>
        <begin position="20"/>
        <end position="33"/>
    </location>
</feature>